<dbReference type="EMBL" id="AP018448">
    <property type="protein sequence ID" value="BBC39085.1"/>
    <property type="molecule type" value="Genomic_DNA"/>
</dbReference>
<keyword evidence="2" id="KW-1185">Reference proteome</keyword>
<sequence>MPWTRRQASALRCAAATGLILALRVDAGARRTASARAAVTLAAATGASMCPTCSAQARIHALKWGRRPPGAEFADLDTLRDSHQMREARILCELPDKPQVRPIRGLAAAFTGSTGWGGV</sequence>
<proteinExistence type="predicted"/>
<reference evidence="1 2" key="2">
    <citation type="journal article" date="2023" name="ChemBioChem">
        <title>Acyltransferase Domain Exchange between Two Independent Type I Polyketide Synthases in the Same Producer Strain of Macrolide Antibiotics.</title>
        <authorList>
            <person name="Kudo F."/>
            <person name="Kishikawa K."/>
            <person name="Tsuboi K."/>
            <person name="Kido T."/>
            <person name="Usui T."/>
            <person name="Hashimoto J."/>
            <person name="Shin-Ya K."/>
            <person name="Miyanaga A."/>
            <person name="Eguchi T."/>
        </authorList>
    </citation>
    <scope>NUCLEOTIDE SEQUENCE [LARGE SCALE GENOMIC DNA]</scope>
    <source>
        <strain evidence="1 2">A-8890</strain>
    </source>
</reference>
<gene>
    <name evidence="1" type="ORF">SGFS_103790</name>
</gene>
<reference evidence="1 2" key="1">
    <citation type="journal article" date="2010" name="ChemBioChem">
        <title>Cloning and characterization of the biosynthetic gene cluster of 16-membered macrolide antibiotic FD-891: involvement of a dual functional cytochrome P450 monooxygenase catalyzing epoxidation and hydroxylation.</title>
        <authorList>
            <person name="Kudo F."/>
            <person name="Motegi A."/>
            <person name="Mizoue K."/>
            <person name="Eguchi T."/>
        </authorList>
    </citation>
    <scope>NUCLEOTIDE SEQUENCE [LARGE SCALE GENOMIC DNA]</scope>
    <source>
        <strain evidence="1 2">A-8890</strain>
    </source>
</reference>
<evidence type="ECO:0000313" key="1">
    <source>
        <dbReference type="EMBL" id="BBC39085.1"/>
    </source>
</evidence>
<protein>
    <submittedName>
        <fullName evidence="1">Uncharacterized protein</fullName>
    </submittedName>
</protein>
<organism evidence="1 2">
    <name type="scientific">Streptomyces graminofaciens</name>
    <dbReference type="NCBI Taxonomy" id="68212"/>
    <lineage>
        <taxon>Bacteria</taxon>
        <taxon>Bacillati</taxon>
        <taxon>Actinomycetota</taxon>
        <taxon>Actinomycetes</taxon>
        <taxon>Kitasatosporales</taxon>
        <taxon>Streptomycetaceae</taxon>
        <taxon>Streptomyces</taxon>
    </lineage>
</organism>
<accession>A0ABN5W0V0</accession>
<name>A0ABN5W0V0_9ACTN</name>
<dbReference type="Proteomes" id="UP001321542">
    <property type="component" value="Chromosome"/>
</dbReference>
<evidence type="ECO:0000313" key="2">
    <source>
        <dbReference type="Proteomes" id="UP001321542"/>
    </source>
</evidence>